<evidence type="ECO:0000256" key="7">
    <source>
        <dbReference type="ARBA" id="ARBA00022643"/>
    </source>
</evidence>
<feature type="domain" description="PAS" evidence="18">
    <location>
        <begin position="1170"/>
        <end position="1215"/>
    </location>
</feature>
<evidence type="ECO:0000256" key="4">
    <source>
        <dbReference type="ARBA" id="ARBA00022553"/>
    </source>
</evidence>
<keyword evidence="10" id="KW-0547">Nucleotide-binding</keyword>
<dbReference type="Pfam" id="PF13426">
    <property type="entry name" value="PAS_9"/>
    <property type="match status" value="1"/>
</dbReference>
<keyword evidence="6" id="KW-0285">Flavoprotein</keyword>
<evidence type="ECO:0000256" key="2">
    <source>
        <dbReference type="ARBA" id="ARBA00012438"/>
    </source>
</evidence>
<keyword evidence="12" id="KW-0067">ATP-binding</keyword>
<dbReference type="Gene3D" id="3.30.450.20">
    <property type="entry name" value="PAS domain"/>
    <property type="match status" value="7"/>
</dbReference>
<feature type="compositionally biased region" description="Basic and acidic residues" evidence="16">
    <location>
        <begin position="1"/>
        <end position="12"/>
    </location>
</feature>
<keyword evidence="4" id="KW-0597">Phosphoprotein</keyword>
<comment type="catalytic activity">
    <reaction evidence="1">
        <text>ATP + protein L-histidine = ADP + protein N-phospho-L-histidine.</text>
        <dbReference type="EC" id="2.7.13.3"/>
    </reaction>
</comment>
<dbReference type="RefSeq" id="WP_111468944.1">
    <property type="nucleotide sequence ID" value="NZ_QLIX01000003.1"/>
</dbReference>
<keyword evidence="9" id="KW-0677">Repeat</keyword>
<evidence type="ECO:0000256" key="10">
    <source>
        <dbReference type="ARBA" id="ARBA00022741"/>
    </source>
</evidence>
<dbReference type="InterPro" id="IPR011102">
    <property type="entry name" value="Sig_transdc_His_kinase_HWE"/>
</dbReference>
<dbReference type="InterPro" id="IPR036890">
    <property type="entry name" value="HATPase_C_sf"/>
</dbReference>
<evidence type="ECO:0000313" key="21">
    <source>
        <dbReference type="Proteomes" id="UP000249065"/>
    </source>
</evidence>
<dbReference type="SUPFAM" id="SSF55785">
    <property type="entry name" value="PYP-like sensor domain (PAS domain)"/>
    <property type="match status" value="7"/>
</dbReference>
<dbReference type="InterPro" id="IPR035965">
    <property type="entry name" value="PAS-like_dom_sf"/>
</dbReference>
<dbReference type="Gene3D" id="3.30.565.10">
    <property type="entry name" value="Histidine kinase-like ATPase, C-terminal domain"/>
    <property type="match status" value="1"/>
</dbReference>
<proteinExistence type="predicted"/>
<evidence type="ECO:0000256" key="17">
    <source>
        <dbReference type="SAM" id="Phobius"/>
    </source>
</evidence>
<dbReference type="Gene3D" id="2.10.70.100">
    <property type="match status" value="1"/>
</dbReference>
<dbReference type="PANTHER" id="PTHR41523">
    <property type="entry name" value="TWO-COMPONENT SYSTEM SENSOR PROTEIN"/>
    <property type="match status" value="1"/>
</dbReference>
<evidence type="ECO:0000256" key="14">
    <source>
        <dbReference type="ARBA" id="ARBA00023026"/>
    </source>
</evidence>
<keyword evidence="17" id="KW-0472">Membrane</keyword>
<dbReference type="GO" id="GO:0009881">
    <property type="term" value="F:photoreceptor activity"/>
    <property type="evidence" value="ECO:0007669"/>
    <property type="project" value="UniProtKB-KW"/>
</dbReference>
<feature type="transmembrane region" description="Helical" evidence="17">
    <location>
        <begin position="298"/>
        <end position="318"/>
    </location>
</feature>
<evidence type="ECO:0000256" key="1">
    <source>
        <dbReference type="ARBA" id="ARBA00000085"/>
    </source>
</evidence>
<evidence type="ECO:0000256" key="16">
    <source>
        <dbReference type="SAM" id="MobiDB-lite"/>
    </source>
</evidence>
<dbReference type="CDD" id="cd00130">
    <property type="entry name" value="PAS"/>
    <property type="match status" value="4"/>
</dbReference>
<dbReference type="PROSITE" id="PS50112">
    <property type="entry name" value="PAS"/>
    <property type="match status" value="3"/>
</dbReference>
<dbReference type="EMBL" id="QLIX01000003">
    <property type="protein sequence ID" value="RAI59914.1"/>
    <property type="molecule type" value="Genomic_DNA"/>
</dbReference>
<feature type="domain" description="PAC" evidence="19">
    <location>
        <begin position="599"/>
        <end position="651"/>
    </location>
</feature>
<dbReference type="Pfam" id="PF08448">
    <property type="entry name" value="PAS_4"/>
    <property type="match status" value="1"/>
</dbReference>
<dbReference type="OrthoDB" id="9816309at2"/>
<keyword evidence="17" id="KW-1133">Transmembrane helix</keyword>
<keyword evidence="7" id="KW-0288">FMN</keyword>
<dbReference type="InterPro" id="IPR001610">
    <property type="entry name" value="PAC"/>
</dbReference>
<evidence type="ECO:0000259" key="19">
    <source>
        <dbReference type="PROSITE" id="PS50113"/>
    </source>
</evidence>
<evidence type="ECO:0000313" key="20">
    <source>
        <dbReference type="EMBL" id="RAI59914.1"/>
    </source>
</evidence>
<name>A0A327MCM6_9PROT</name>
<keyword evidence="14" id="KW-0843">Virulence</keyword>
<evidence type="ECO:0000256" key="15">
    <source>
        <dbReference type="ARBA" id="ARBA00023170"/>
    </source>
</evidence>
<evidence type="ECO:0000256" key="11">
    <source>
        <dbReference type="ARBA" id="ARBA00022777"/>
    </source>
</evidence>
<dbReference type="InterPro" id="IPR000014">
    <property type="entry name" value="PAS"/>
</dbReference>
<feature type="region of interest" description="Disordered" evidence="16">
    <location>
        <begin position="1"/>
        <end position="25"/>
    </location>
</feature>
<evidence type="ECO:0000256" key="12">
    <source>
        <dbReference type="ARBA" id="ARBA00022840"/>
    </source>
</evidence>
<comment type="caution">
    <text evidence="20">The sequence shown here is derived from an EMBL/GenBank/DDBJ whole genome shotgun (WGS) entry which is preliminary data.</text>
</comment>
<evidence type="ECO:0000256" key="3">
    <source>
        <dbReference type="ARBA" id="ARBA00022543"/>
    </source>
</evidence>
<dbReference type="PANTHER" id="PTHR41523:SF8">
    <property type="entry name" value="ETHYLENE RESPONSE SENSOR PROTEIN"/>
    <property type="match status" value="1"/>
</dbReference>
<dbReference type="InterPro" id="IPR000700">
    <property type="entry name" value="PAS-assoc_C"/>
</dbReference>
<feature type="transmembrane region" description="Helical" evidence="17">
    <location>
        <begin position="37"/>
        <end position="60"/>
    </location>
</feature>
<dbReference type="InterPro" id="IPR013655">
    <property type="entry name" value="PAS_fold_3"/>
</dbReference>
<keyword evidence="8" id="KW-0808">Transferase</keyword>
<sequence>MPDSLLDHHDLHPGPGGGAAAWSPAGQLPRPGLRRRLLHLLLPPGLAAALAITVAAWTAAEAGLRAFEAELQQGAHDLALALGAEIDARIAALDAFAAAFGEGLDQAEPAAARAVRTSRASGMRLMVGGAARRPAPPEAGPGSAAAAILRAAVAENRPVLSNLIPALSAARPGLLLAVPVPRADGTPPGLAIGGVLELERFEALLRAAPLGPGLAAGLADAAGTLLLRTDSGLRGPVPTQSEASWRRGVAGRLVLRRGADGRERIAALAEVPAAPGWTAVVEAPAAAHRAAGWRPAGGLAAGLGLALLAAGLASWALARGLLLPMRRLSAMADDLLSMARLGGMAEARSAPRAALPPVAELAALQRGLAAAGAAFDRQAEAERRGFARQAEAAAMLAAAERLTGAGGWTLELAGTDDLDAARLRWTEQTQRVLGLAPVHASVPVALFLAAVPSAERPRLRAALHQALRDGAPCRLEHRIRRPDGSLRLIEQCGVPERDAAGRVWRIVGSCLDVTERRMHEAVRAENAARLQDLLSTLDLAAFMAREVEGAIRFWSKECERLYGWTAAEALGQPAHALLGTEFPVPQAEIAAALEDKGSWQGELRQRRRDGRAVVVFVHKALRRDAAGRPLAVVESLADVTALQAARQALAESEVRLRLALEGVGLGLWEEELGQNRLRLDPQAAAVAGGMLPARVWLAYDGPEFAAWDRAVHPEDQARRDAWRSAIAGGGAGLLAADIRIRAGEAWRWVSFRSTVVERGADGRALRVLTLARDVTEPMEAAEAQRESEARLRSVVESALDAIVVASIEGDIVSVNRAAVRMFGHSGAEAMVGRDLGMLMPEAEARQHGARLARRAAAPTMRPMTPGRTLMARRADGSEFPIEASVCSFEVGGRRFVTGILRDVTDRVASERALAASEARLRTIVETVPVGLVMTELPSGRIIGGNRYAGQLLRLPELRDAADWVAFHADGSPLQEHEYPLARLLHAGEENPSIEAQCQRGDGSRAWMRIMARPVRNEAGELVGGVTAFVDVDSERQTREALAASEARYRTLFARMEEGFALWEAVRDATGAITDFRLLERNEAVQRVTGRMPPGSVGRGMRALFPEMTAQWFDVHVRTAETGEPAAVEGRVSLGRRWLSTRLYRPEPDRLAMLVRDVTERVAAEAAVRGSEAMLRHVLDNLFAYVAVLAPDGTVLDTNRAPLEAAGLAREAVLGQPFWDTPWWAFDPAVAARMREACAGALSGAATRFDTEARMAGEGRVVLDVQIAPLRDAEGRVTHLIASAVDITERKRSEEAKLLLAREVDHRAKNALAVVQSVLTLTRTEEPAAFKAAVKGRIAAMALAHTLLARERWNGADLRELLAEELAAYRGAGSEAAVLLDGPLVGLAPDAAQPVAMAIHELATNAAKYGALSTPEGRVCIHWQREPIAGGLTLVWQESGGPPVTAPPARRGFGSSLIQGTVVRQLQGSLEMHWEAPGLRCVLSLPARQVLWRTAAARPGEPDSNGR</sequence>
<evidence type="ECO:0000256" key="9">
    <source>
        <dbReference type="ARBA" id="ARBA00022737"/>
    </source>
</evidence>
<evidence type="ECO:0000256" key="13">
    <source>
        <dbReference type="ARBA" id="ARBA00022991"/>
    </source>
</evidence>
<dbReference type="GO" id="GO:0004673">
    <property type="term" value="F:protein histidine kinase activity"/>
    <property type="evidence" value="ECO:0007669"/>
    <property type="project" value="UniProtKB-EC"/>
</dbReference>
<dbReference type="Pfam" id="PF08447">
    <property type="entry name" value="PAS_3"/>
    <property type="match status" value="1"/>
</dbReference>
<dbReference type="Pfam" id="PF07536">
    <property type="entry name" value="HWE_HK"/>
    <property type="match status" value="1"/>
</dbReference>
<keyword evidence="11" id="KW-0418">Kinase</keyword>
<dbReference type="SMART" id="SM00091">
    <property type="entry name" value="PAS"/>
    <property type="match status" value="4"/>
</dbReference>
<keyword evidence="15" id="KW-0675">Receptor</keyword>
<keyword evidence="17" id="KW-0812">Transmembrane</keyword>
<keyword evidence="3" id="KW-0600">Photoreceptor protein</keyword>
<reference evidence="21" key="1">
    <citation type="submission" date="2018-06" db="EMBL/GenBank/DDBJ databases">
        <authorList>
            <person name="Khan S.A."/>
        </authorList>
    </citation>
    <scope>NUCLEOTIDE SEQUENCE [LARGE SCALE GENOMIC DNA]</scope>
    <source>
        <strain evidence="21">DB-1506</strain>
    </source>
</reference>
<feature type="domain" description="PAS" evidence="18">
    <location>
        <begin position="526"/>
        <end position="572"/>
    </location>
</feature>
<keyword evidence="21" id="KW-1185">Reference proteome</keyword>
<evidence type="ECO:0000256" key="6">
    <source>
        <dbReference type="ARBA" id="ARBA00022630"/>
    </source>
</evidence>
<evidence type="ECO:0000259" key="18">
    <source>
        <dbReference type="PROSITE" id="PS50112"/>
    </source>
</evidence>
<accession>A0A327MCM6</accession>
<feature type="domain" description="PAC" evidence="19">
    <location>
        <begin position="473"/>
        <end position="525"/>
    </location>
</feature>
<organism evidence="20 21">
    <name type="scientific">Roseicella frigidaeris</name>
    <dbReference type="NCBI Taxonomy" id="2230885"/>
    <lineage>
        <taxon>Bacteria</taxon>
        <taxon>Pseudomonadati</taxon>
        <taxon>Pseudomonadota</taxon>
        <taxon>Alphaproteobacteria</taxon>
        <taxon>Acetobacterales</taxon>
        <taxon>Roseomonadaceae</taxon>
        <taxon>Roseicella</taxon>
    </lineage>
</organism>
<protein>
    <recommendedName>
        <fullName evidence="2">histidine kinase</fullName>
        <ecNumber evidence="2">2.7.13.3</ecNumber>
    </recommendedName>
</protein>
<dbReference type="InterPro" id="IPR013767">
    <property type="entry name" value="PAS_fold"/>
</dbReference>
<evidence type="ECO:0000256" key="8">
    <source>
        <dbReference type="ARBA" id="ARBA00022679"/>
    </source>
</evidence>
<keyword evidence="13" id="KW-0157">Chromophore</keyword>
<dbReference type="NCBIfam" id="TIGR00229">
    <property type="entry name" value="sensory_box"/>
    <property type="match status" value="4"/>
</dbReference>
<feature type="domain" description="PAS" evidence="18">
    <location>
        <begin position="787"/>
        <end position="830"/>
    </location>
</feature>
<dbReference type="SMART" id="SM00086">
    <property type="entry name" value="PAC"/>
    <property type="match status" value="6"/>
</dbReference>
<keyword evidence="5" id="KW-0716">Sensory transduction</keyword>
<dbReference type="Proteomes" id="UP000249065">
    <property type="component" value="Unassembled WGS sequence"/>
</dbReference>
<dbReference type="SMART" id="SM00911">
    <property type="entry name" value="HWE_HK"/>
    <property type="match status" value="1"/>
</dbReference>
<dbReference type="GO" id="GO:0006355">
    <property type="term" value="P:regulation of DNA-templated transcription"/>
    <property type="evidence" value="ECO:0007669"/>
    <property type="project" value="InterPro"/>
</dbReference>
<feature type="domain" description="PAC" evidence="19">
    <location>
        <begin position="1248"/>
        <end position="1298"/>
    </location>
</feature>
<dbReference type="PROSITE" id="PS50113">
    <property type="entry name" value="PAC"/>
    <property type="match status" value="4"/>
</dbReference>
<dbReference type="GO" id="GO:0005524">
    <property type="term" value="F:ATP binding"/>
    <property type="evidence" value="ECO:0007669"/>
    <property type="project" value="UniProtKB-KW"/>
</dbReference>
<dbReference type="Pfam" id="PF00989">
    <property type="entry name" value="PAS"/>
    <property type="match status" value="2"/>
</dbReference>
<gene>
    <name evidence="20" type="ORF">DOO78_06625</name>
</gene>
<evidence type="ECO:0000256" key="5">
    <source>
        <dbReference type="ARBA" id="ARBA00022606"/>
    </source>
</evidence>
<dbReference type="InterPro" id="IPR013656">
    <property type="entry name" value="PAS_4"/>
</dbReference>
<dbReference type="EC" id="2.7.13.3" evidence="2"/>
<feature type="domain" description="PAC" evidence="19">
    <location>
        <begin position="991"/>
        <end position="1043"/>
    </location>
</feature>